<dbReference type="GeneID" id="66108571"/>
<gene>
    <name evidence="1" type="ORF">BT62DRAFT_932041</name>
</gene>
<accession>A0A9P7VU08</accession>
<sequence length="134" mass="14663">MADSDLKLLSTTITRAGGVMTLEAILTPQVVADLTKKDLPSFKELVVHLYTNLLPAPSAPVSRQSFARIIFSCVQAIIENTSISTVKKVEKLLKFCFSVGIGRQAYPLVLDQILVEGAVNDPEGIHISRMFSFQ</sequence>
<dbReference type="Proteomes" id="UP000812287">
    <property type="component" value="Unassembled WGS sequence"/>
</dbReference>
<dbReference type="AlphaFoldDB" id="A0A9P7VU08"/>
<name>A0A9P7VU08_9AGAR</name>
<keyword evidence="2" id="KW-1185">Reference proteome</keyword>
<dbReference type="EMBL" id="MU250534">
    <property type="protein sequence ID" value="KAG7446603.1"/>
    <property type="molecule type" value="Genomic_DNA"/>
</dbReference>
<dbReference type="OrthoDB" id="2868676at2759"/>
<dbReference type="RefSeq" id="XP_043040103.1">
    <property type="nucleotide sequence ID" value="XM_043186274.1"/>
</dbReference>
<evidence type="ECO:0000313" key="2">
    <source>
        <dbReference type="Proteomes" id="UP000812287"/>
    </source>
</evidence>
<evidence type="ECO:0000313" key="1">
    <source>
        <dbReference type="EMBL" id="KAG7446603.1"/>
    </source>
</evidence>
<comment type="caution">
    <text evidence="1">The sequence shown here is derived from an EMBL/GenBank/DDBJ whole genome shotgun (WGS) entry which is preliminary data.</text>
</comment>
<organism evidence="1 2">
    <name type="scientific">Guyanagaster necrorhizus</name>
    <dbReference type="NCBI Taxonomy" id="856835"/>
    <lineage>
        <taxon>Eukaryota</taxon>
        <taxon>Fungi</taxon>
        <taxon>Dikarya</taxon>
        <taxon>Basidiomycota</taxon>
        <taxon>Agaricomycotina</taxon>
        <taxon>Agaricomycetes</taxon>
        <taxon>Agaricomycetidae</taxon>
        <taxon>Agaricales</taxon>
        <taxon>Marasmiineae</taxon>
        <taxon>Physalacriaceae</taxon>
        <taxon>Guyanagaster</taxon>
    </lineage>
</organism>
<proteinExistence type="predicted"/>
<reference evidence="1" key="1">
    <citation type="submission" date="2020-11" db="EMBL/GenBank/DDBJ databases">
        <title>Adaptations for nitrogen fixation in a non-lichenized fungal sporocarp promotes dispersal by wood-feeding termites.</title>
        <authorList>
            <consortium name="DOE Joint Genome Institute"/>
            <person name="Koch R.A."/>
            <person name="Yoon G."/>
            <person name="Arayal U."/>
            <person name="Lail K."/>
            <person name="Amirebrahimi M."/>
            <person name="Labutti K."/>
            <person name="Lipzen A."/>
            <person name="Riley R."/>
            <person name="Barry K."/>
            <person name="Henrissat B."/>
            <person name="Grigoriev I.V."/>
            <person name="Herr J.R."/>
            <person name="Aime M.C."/>
        </authorList>
    </citation>
    <scope>NUCLEOTIDE SEQUENCE</scope>
    <source>
        <strain evidence="1">MCA 3950</strain>
    </source>
</reference>
<protein>
    <submittedName>
        <fullName evidence="1">Uncharacterized protein</fullName>
    </submittedName>
</protein>